<reference evidence="1 2" key="1">
    <citation type="submission" date="2021-03" db="EMBL/GenBank/DDBJ databases">
        <title>Genomic Encyclopedia of Type Strains, Phase IV (KMG-IV): sequencing the most valuable type-strain genomes for metagenomic binning, comparative biology and taxonomic classification.</title>
        <authorList>
            <person name="Goeker M."/>
        </authorList>
    </citation>
    <scope>NUCLEOTIDE SEQUENCE [LARGE SCALE GENOMIC DNA]</scope>
    <source>
        <strain evidence="1 2">DSM 24738</strain>
    </source>
</reference>
<proteinExistence type="predicted"/>
<name>A0ABS4GU95_9BACL</name>
<evidence type="ECO:0008006" key="3">
    <source>
        <dbReference type="Google" id="ProtNLM"/>
    </source>
</evidence>
<accession>A0ABS4GU95</accession>
<organism evidence="1 2">
    <name type="scientific">Ammoniphilus resinae</name>
    <dbReference type="NCBI Taxonomy" id="861532"/>
    <lineage>
        <taxon>Bacteria</taxon>
        <taxon>Bacillati</taxon>
        <taxon>Bacillota</taxon>
        <taxon>Bacilli</taxon>
        <taxon>Bacillales</taxon>
        <taxon>Paenibacillaceae</taxon>
        <taxon>Aneurinibacillus group</taxon>
        <taxon>Ammoniphilus</taxon>
    </lineage>
</organism>
<gene>
    <name evidence="1" type="ORF">J2Z37_003837</name>
</gene>
<evidence type="ECO:0000313" key="2">
    <source>
        <dbReference type="Proteomes" id="UP001519343"/>
    </source>
</evidence>
<dbReference type="Proteomes" id="UP001519343">
    <property type="component" value="Unassembled WGS sequence"/>
</dbReference>
<protein>
    <recommendedName>
        <fullName evidence="3">Transposase</fullName>
    </recommendedName>
</protein>
<dbReference type="RefSeq" id="WP_209811830.1">
    <property type="nucleotide sequence ID" value="NZ_JAGGKT010000013.1"/>
</dbReference>
<evidence type="ECO:0000313" key="1">
    <source>
        <dbReference type="EMBL" id="MBP1933824.1"/>
    </source>
</evidence>
<comment type="caution">
    <text evidence="1">The sequence shown here is derived from an EMBL/GenBank/DDBJ whole genome shotgun (WGS) entry which is preliminary data.</text>
</comment>
<dbReference type="EMBL" id="JAGGKT010000013">
    <property type="protein sequence ID" value="MBP1933824.1"/>
    <property type="molecule type" value="Genomic_DNA"/>
</dbReference>
<sequence>MSFIQKLKYQWHCYWYCHHEQLLRDCLDDGLKVKITNRIVYHRQKMFSV</sequence>
<keyword evidence="2" id="KW-1185">Reference proteome</keyword>